<reference evidence="3" key="2">
    <citation type="submission" date="2020-09" db="EMBL/GenBank/DDBJ databases">
        <authorList>
            <person name="Sun Q."/>
            <person name="Sedlacek I."/>
        </authorList>
    </citation>
    <scope>NUCLEOTIDE SEQUENCE</scope>
    <source>
        <strain evidence="3">CCM 7897</strain>
    </source>
</reference>
<dbReference type="InterPro" id="IPR028250">
    <property type="entry name" value="DsbDN"/>
</dbReference>
<feature type="domain" description="Thiol:disulfide interchange protein DsbD N-terminal" evidence="2">
    <location>
        <begin position="51"/>
        <end position="159"/>
    </location>
</feature>
<feature type="signal peptide" evidence="1">
    <location>
        <begin position="1"/>
        <end position="25"/>
    </location>
</feature>
<evidence type="ECO:0000259" key="2">
    <source>
        <dbReference type="Pfam" id="PF11412"/>
    </source>
</evidence>
<evidence type="ECO:0000313" key="3">
    <source>
        <dbReference type="EMBL" id="GGF44511.1"/>
    </source>
</evidence>
<evidence type="ECO:0000313" key="4">
    <source>
        <dbReference type="Proteomes" id="UP000606044"/>
    </source>
</evidence>
<gene>
    <name evidence="3" type="ORF">GCM10007301_00070</name>
</gene>
<dbReference type="PROSITE" id="PS51318">
    <property type="entry name" value="TAT"/>
    <property type="match status" value="1"/>
</dbReference>
<comment type="caution">
    <text evidence="3">The sequence shown here is derived from an EMBL/GenBank/DDBJ whole genome shotgun (WGS) entry which is preliminary data.</text>
</comment>
<dbReference type="Proteomes" id="UP000606044">
    <property type="component" value="Unassembled WGS sequence"/>
</dbReference>
<reference evidence="3" key="1">
    <citation type="journal article" date="2014" name="Int. J. Syst. Evol. Microbiol.">
        <title>Complete genome sequence of Corynebacterium casei LMG S-19264T (=DSM 44701T), isolated from a smear-ripened cheese.</title>
        <authorList>
            <consortium name="US DOE Joint Genome Institute (JGI-PGF)"/>
            <person name="Walter F."/>
            <person name="Albersmeier A."/>
            <person name="Kalinowski J."/>
            <person name="Ruckert C."/>
        </authorList>
    </citation>
    <scope>NUCLEOTIDE SEQUENCE</scope>
    <source>
        <strain evidence="3">CCM 7897</strain>
    </source>
</reference>
<keyword evidence="4" id="KW-1185">Reference proteome</keyword>
<organism evidence="3 4">
    <name type="scientific">Azorhizobium oxalatiphilum</name>
    <dbReference type="NCBI Taxonomy" id="980631"/>
    <lineage>
        <taxon>Bacteria</taxon>
        <taxon>Pseudomonadati</taxon>
        <taxon>Pseudomonadota</taxon>
        <taxon>Alphaproteobacteria</taxon>
        <taxon>Hyphomicrobiales</taxon>
        <taxon>Xanthobacteraceae</taxon>
        <taxon>Azorhizobium</taxon>
    </lineage>
</organism>
<proteinExistence type="predicted"/>
<name>A0A917BJ18_9HYPH</name>
<keyword evidence="1" id="KW-0732">Signal</keyword>
<dbReference type="RefSeq" id="WP_188574237.1">
    <property type="nucleotide sequence ID" value="NZ_BMCT01000001.1"/>
</dbReference>
<feature type="chain" id="PRO_5037941429" evidence="1">
    <location>
        <begin position="26"/>
        <end position="285"/>
    </location>
</feature>
<dbReference type="Pfam" id="PF11412">
    <property type="entry name" value="DsbD_N"/>
    <property type="match status" value="1"/>
</dbReference>
<sequence>MNATRRHLLCTAMALAGGMLLPAFAARPARAADSVSSAEGTQLRLIAGSLTGDVVHAGLEIALASGWKTYWRYPGDSGVPPRFNWSGSTNVADVRVGWPAPRRFPDGAGGFSIGYKDKVVLPLAVRLTDKAKPAQLDLALDFAVCQSLCVPADAHLTLALPGAGGEDPQLAAARASVPVETAFGAPQGPAILGLTHDTGPKPGRLIITARATPEAMLFLEGPDDSWALPLPEPIGREGDIQRFAAPLLGVPTDTPLPGARLRLTLVEAGRAIETEAALPQPDAKP</sequence>
<dbReference type="EMBL" id="BMCT01000001">
    <property type="protein sequence ID" value="GGF44511.1"/>
    <property type="molecule type" value="Genomic_DNA"/>
</dbReference>
<dbReference type="AlphaFoldDB" id="A0A917BJ18"/>
<accession>A0A917BJ18</accession>
<dbReference type="InterPro" id="IPR006311">
    <property type="entry name" value="TAT_signal"/>
</dbReference>
<protein>
    <submittedName>
        <fullName evidence="3">Protein involved in C cytochrome biogenesis</fullName>
    </submittedName>
</protein>
<evidence type="ECO:0000256" key="1">
    <source>
        <dbReference type="SAM" id="SignalP"/>
    </source>
</evidence>